<evidence type="ECO:0008006" key="3">
    <source>
        <dbReference type="Google" id="ProtNLM"/>
    </source>
</evidence>
<evidence type="ECO:0000313" key="2">
    <source>
        <dbReference type="Proteomes" id="UP001392437"/>
    </source>
</evidence>
<proteinExistence type="predicted"/>
<name>A0AAW0R4G3_9PEZI</name>
<dbReference type="EMBL" id="JAQQWP010000003">
    <property type="protein sequence ID" value="KAK8123781.1"/>
    <property type="molecule type" value="Genomic_DNA"/>
</dbReference>
<dbReference type="AlphaFoldDB" id="A0AAW0R4G3"/>
<evidence type="ECO:0000313" key="1">
    <source>
        <dbReference type="EMBL" id="KAK8123781.1"/>
    </source>
</evidence>
<reference evidence="1 2" key="1">
    <citation type="submission" date="2023-01" db="EMBL/GenBank/DDBJ databases">
        <title>Analysis of 21 Apiospora genomes using comparative genomics revels a genus with tremendous synthesis potential of carbohydrate active enzymes and secondary metabolites.</title>
        <authorList>
            <person name="Sorensen T."/>
        </authorList>
    </citation>
    <scope>NUCLEOTIDE SEQUENCE [LARGE SCALE GENOMIC DNA]</scope>
    <source>
        <strain evidence="1 2">CBS 117206</strain>
    </source>
</reference>
<dbReference type="Proteomes" id="UP001392437">
    <property type="component" value="Unassembled WGS sequence"/>
</dbReference>
<sequence>MASIFEVDLHEWCPEFDLDRDHFHGDNQIFIETLFPSINSQSDVIALFTNANDPDQMPNEETETILRFCRKVRNSDTFHGAAHGRPVAIVLECDSTGSSRRSCSPQTVSELYTTLSTPRFKLHRPKADVVNQTDNTGHALGPDNRALRGSRNEVLAADMPDADRRLVFIVDLDEWVVWSLAATASPIQSTAIRSFISNHIAFKATLDPDGPRTFAMSFHLPFYVLRDTSKGARFHDSRGLRSSENVDFMRNYPDHKNEPSSSCEFLYQASISCLVTGQNFRFWAACMFLDDYDGSEEGDILVDYEASNRSLEEEAHITLDTFTGKPIAWKLMKPRGYFLKVLERDAYIQHLYEPGEGGRSRRKSYFDWTNSVIKLLAKLRRSLSQCTSAWASFTTPEGELCYFLAPKKQWDTRKVDKLELVTIMKNFNHMSDLLRELEIVDSELKSTMNELGHHLSYENNESAILQIATAKDVRVLTWVTFHSLPFTLVAGLMSTRAEVLPLPETPATLVVSLLAIEALIWIGLDRFSKGRYVAMTKNALKAFFDWLRQAIRFKSDSGQVIQA</sequence>
<gene>
    <name evidence="1" type="ORF">PG999_003699</name>
</gene>
<keyword evidence="2" id="KW-1185">Reference proteome</keyword>
<protein>
    <recommendedName>
        <fullName evidence="3">CorA-like Mg2+ transporter protein</fullName>
    </recommendedName>
</protein>
<comment type="caution">
    <text evidence="1">The sequence shown here is derived from an EMBL/GenBank/DDBJ whole genome shotgun (WGS) entry which is preliminary data.</text>
</comment>
<organism evidence="1 2">
    <name type="scientific">Apiospora kogelbergensis</name>
    <dbReference type="NCBI Taxonomy" id="1337665"/>
    <lineage>
        <taxon>Eukaryota</taxon>
        <taxon>Fungi</taxon>
        <taxon>Dikarya</taxon>
        <taxon>Ascomycota</taxon>
        <taxon>Pezizomycotina</taxon>
        <taxon>Sordariomycetes</taxon>
        <taxon>Xylariomycetidae</taxon>
        <taxon>Amphisphaeriales</taxon>
        <taxon>Apiosporaceae</taxon>
        <taxon>Apiospora</taxon>
    </lineage>
</organism>
<accession>A0AAW0R4G3</accession>